<keyword evidence="2" id="KW-1185">Reference proteome</keyword>
<evidence type="ECO:0000313" key="1">
    <source>
        <dbReference type="EMBL" id="KAF9650154.1"/>
    </source>
</evidence>
<dbReference type="Proteomes" id="UP000886501">
    <property type="component" value="Unassembled WGS sequence"/>
</dbReference>
<organism evidence="1 2">
    <name type="scientific">Thelephora ganbajun</name>
    <name type="common">Ganba fungus</name>
    <dbReference type="NCBI Taxonomy" id="370292"/>
    <lineage>
        <taxon>Eukaryota</taxon>
        <taxon>Fungi</taxon>
        <taxon>Dikarya</taxon>
        <taxon>Basidiomycota</taxon>
        <taxon>Agaricomycotina</taxon>
        <taxon>Agaricomycetes</taxon>
        <taxon>Thelephorales</taxon>
        <taxon>Thelephoraceae</taxon>
        <taxon>Thelephora</taxon>
    </lineage>
</organism>
<reference evidence="1" key="1">
    <citation type="submission" date="2019-10" db="EMBL/GenBank/DDBJ databases">
        <authorList>
            <consortium name="DOE Joint Genome Institute"/>
            <person name="Kuo A."/>
            <person name="Miyauchi S."/>
            <person name="Kiss E."/>
            <person name="Drula E."/>
            <person name="Kohler A."/>
            <person name="Sanchez-Garcia M."/>
            <person name="Andreopoulos B."/>
            <person name="Barry K.W."/>
            <person name="Bonito G."/>
            <person name="Buee M."/>
            <person name="Carver A."/>
            <person name="Chen C."/>
            <person name="Cichocki N."/>
            <person name="Clum A."/>
            <person name="Culley D."/>
            <person name="Crous P.W."/>
            <person name="Fauchery L."/>
            <person name="Girlanda M."/>
            <person name="Hayes R."/>
            <person name="Keri Z."/>
            <person name="Labutti K."/>
            <person name="Lipzen A."/>
            <person name="Lombard V."/>
            <person name="Magnuson J."/>
            <person name="Maillard F."/>
            <person name="Morin E."/>
            <person name="Murat C."/>
            <person name="Nolan M."/>
            <person name="Ohm R."/>
            <person name="Pangilinan J."/>
            <person name="Pereira M."/>
            <person name="Perotto S."/>
            <person name="Peter M."/>
            <person name="Riley R."/>
            <person name="Sitrit Y."/>
            <person name="Stielow B."/>
            <person name="Szollosi G."/>
            <person name="Zifcakova L."/>
            <person name="Stursova M."/>
            <person name="Spatafora J.W."/>
            <person name="Tedersoo L."/>
            <person name="Vaario L.-M."/>
            <person name="Yamada A."/>
            <person name="Yan M."/>
            <person name="Wang P."/>
            <person name="Xu J."/>
            <person name="Bruns T."/>
            <person name="Baldrian P."/>
            <person name="Vilgalys R."/>
            <person name="Henrissat B."/>
            <person name="Grigoriev I.V."/>
            <person name="Hibbett D."/>
            <person name="Nagy L.G."/>
            <person name="Martin F.M."/>
        </authorList>
    </citation>
    <scope>NUCLEOTIDE SEQUENCE</scope>
    <source>
        <strain evidence="1">P2</strain>
    </source>
</reference>
<accession>A0ACB6ZKU6</accession>
<evidence type="ECO:0000313" key="2">
    <source>
        <dbReference type="Proteomes" id="UP000886501"/>
    </source>
</evidence>
<name>A0ACB6ZKU6_THEGA</name>
<reference evidence="1" key="2">
    <citation type="journal article" date="2020" name="Nat. Commun.">
        <title>Large-scale genome sequencing of mycorrhizal fungi provides insights into the early evolution of symbiotic traits.</title>
        <authorList>
            <person name="Miyauchi S."/>
            <person name="Kiss E."/>
            <person name="Kuo A."/>
            <person name="Drula E."/>
            <person name="Kohler A."/>
            <person name="Sanchez-Garcia M."/>
            <person name="Morin E."/>
            <person name="Andreopoulos B."/>
            <person name="Barry K.W."/>
            <person name="Bonito G."/>
            <person name="Buee M."/>
            <person name="Carver A."/>
            <person name="Chen C."/>
            <person name="Cichocki N."/>
            <person name="Clum A."/>
            <person name="Culley D."/>
            <person name="Crous P.W."/>
            <person name="Fauchery L."/>
            <person name="Girlanda M."/>
            <person name="Hayes R.D."/>
            <person name="Keri Z."/>
            <person name="LaButti K."/>
            <person name="Lipzen A."/>
            <person name="Lombard V."/>
            <person name="Magnuson J."/>
            <person name="Maillard F."/>
            <person name="Murat C."/>
            <person name="Nolan M."/>
            <person name="Ohm R.A."/>
            <person name="Pangilinan J."/>
            <person name="Pereira M.F."/>
            <person name="Perotto S."/>
            <person name="Peter M."/>
            <person name="Pfister S."/>
            <person name="Riley R."/>
            <person name="Sitrit Y."/>
            <person name="Stielow J.B."/>
            <person name="Szollosi G."/>
            <person name="Zifcakova L."/>
            <person name="Stursova M."/>
            <person name="Spatafora J.W."/>
            <person name="Tedersoo L."/>
            <person name="Vaario L.M."/>
            <person name="Yamada A."/>
            <person name="Yan M."/>
            <person name="Wang P."/>
            <person name="Xu J."/>
            <person name="Bruns T."/>
            <person name="Baldrian P."/>
            <person name="Vilgalys R."/>
            <person name="Dunand C."/>
            <person name="Henrissat B."/>
            <person name="Grigoriev I.V."/>
            <person name="Hibbett D."/>
            <person name="Nagy L.G."/>
            <person name="Martin F.M."/>
        </authorList>
    </citation>
    <scope>NUCLEOTIDE SEQUENCE</scope>
    <source>
        <strain evidence="1">P2</strain>
    </source>
</reference>
<dbReference type="EMBL" id="MU117988">
    <property type="protein sequence ID" value="KAF9650154.1"/>
    <property type="molecule type" value="Genomic_DNA"/>
</dbReference>
<comment type="caution">
    <text evidence="1">The sequence shown here is derived from an EMBL/GenBank/DDBJ whole genome shotgun (WGS) entry which is preliminary data.</text>
</comment>
<proteinExistence type="predicted"/>
<protein>
    <submittedName>
        <fullName evidence="1">GroES-like protein</fullName>
    </submittedName>
</protein>
<sequence length="361" mass="38716">MSAPTGNIPVTCKTLVQEEEGIVLKETPIPEVGENEVLIKVRAIGLNPIDVSGCDLTGEVVKLGPNLKVDIRVGDRVSATVVGNSASGRGAFTEYAKAFSDLVWKIPQGTLSFEHAVAIGSPLNAAFQALYGVDDLGLTQRFDSAAQGWKDETWVFIYGGSSGVGQFAIQLAKLSGYKVVTVASPRNHDFLKALGADAVFDYKDPDVVQKVKDVAGNKISHVLDAISGNDTQFTSLKVLAEDKPGKLVTVLPHAEGIQDVRKDVQITMITIFTSYGFGFGGKDADEYARRALSAFLQKVPGLVKDKKLKHIPVKEFDGGLEKVVSDGFEYITKGKVSAEKIVFTVAYQGLQDGHADPYSHG</sequence>
<gene>
    <name evidence="1" type="ORF">BDM02DRAFT_3127915</name>
</gene>